<evidence type="ECO:0000313" key="6">
    <source>
        <dbReference type="EMBL" id="RDY26361.1"/>
    </source>
</evidence>
<dbReference type="GO" id="GO:0000917">
    <property type="term" value="P:division septum assembly"/>
    <property type="evidence" value="ECO:0007669"/>
    <property type="project" value="UniProtKB-KW"/>
</dbReference>
<dbReference type="PANTHER" id="PTHR35798">
    <property type="entry name" value="CELL DIVISION PROTEIN SEPF"/>
    <property type="match status" value="1"/>
</dbReference>
<evidence type="ECO:0000313" key="7">
    <source>
        <dbReference type="Proteomes" id="UP000215694"/>
    </source>
</evidence>
<dbReference type="GO" id="GO:0005737">
    <property type="term" value="C:cytoplasm"/>
    <property type="evidence" value="ECO:0007669"/>
    <property type="project" value="UniProtKB-SubCell"/>
</dbReference>
<evidence type="ECO:0000256" key="2">
    <source>
        <dbReference type="ARBA" id="ARBA00023210"/>
    </source>
</evidence>
<keyword evidence="5" id="KW-0963">Cytoplasm</keyword>
<dbReference type="Proteomes" id="UP000215694">
    <property type="component" value="Unassembled WGS sequence"/>
</dbReference>
<dbReference type="Pfam" id="PF04472">
    <property type="entry name" value="SepF"/>
    <property type="match status" value="1"/>
</dbReference>
<dbReference type="PANTHER" id="PTHR35798:SF1">
    <property type="entry name" value="CELL DIVISION PROTEIN SEPF"/>
    <property type="match status" value="1"/>
</dbReference>
<comment type="similarity">
    <text evidence="5">Belongs to the SepF family.</text>
</comment>
<dbReference type="AlphaFoldDB" id="A0A371J0N2"/>
<organism evidence="6 7">
    <name type="scientific">Romboutsia weinsteinii</name>
    <dbReference type="NCBI Taxonomy" id="2020949"/>
    <lineage>
        <taxon>Bacteria</taxon>
        <taxon>Bacillati</taxon>
        <taxon>Bacillota</taxon>
        <taxon>Clostridia</taxon>
        <taxon>Peptostreptococcales</taxon>
        <taxon>Peptostreptococcaceae</taxon>
        <taxon>Romboutsia</taxon>
    </lineage>
</organism>
<evidence type="ECO:0000256" key="3">
    <source>
        <dbReference type="ARBA" id="ARBA00023306"/>
    </source>
</evidence>
<comment type="subcellular location">
    <subcellularLocation>
        <location evidence="5">Cytoplasm</location>
    </subcellularLocation>
    <text evidence="5">Localizes to the division site, in a FtsZ-dependent manner.</text>
</comment>
<keyword evidence="2 5" id="KW-0717">Septation</keyword>
<reference evidence="6 7" key="1">
    <citation type="journal article" date="2017" name="Genome Announc.">
        <title>Draft Genome Sequence of Romboutsia weinsteinii sp. nov. Strain CCRI-19649(T) Isolated from Surface Water.</title>
        <authorList>
            <person name="Maheux A.F."/>
            <person name="Boudreau D.K."/>
            <person name="Berube E."/>
            <person name="Boissinot M."/>
            <person name="Cantin P."/>
            <person name="Raymond F."/>
            <person name="Corbeil J."/>
            <person name="Omar R.F."/>
            <person name="Bergeron M.G."/>
        </authorList>
    </citation>
    <scope>NUCLEOTIDE SEQUENCE [LARGE SCALE GENOMIC DNA]</scope>
    <source>
        <strain evidence="6 7">CCRI-19649</strain>
    </source>
</reference>
<dbReference type="EMBL" id="NOJY02000029">
    <property type="protein sequence ID" value="RDY26361.1"/>
    <property type="molecule type" value="Genomic_DNA"/>
</dbReference>
<dbReference type="RefSeq" id="WP_094366444.1">
    <property type="nucleotide sequence ID" value="NZ_NOJY02000029.1"/>
</dbReference>
<dbReference type="InterPro" id="IPR038594">
    <property type="entry name" value="SepF-like_sf"/>
</dbReference>
<dbReference type="Gene3D" id="3.30.110.150">
    <property type="entry name" value="SepF-like protein"/>
    <property type="match status" value="1"/>
</dbReference>
<keyword evidence="7" id="KW-1185">Reference proteome</keyword>
<name>A0A371J0N2_9FIRM</name>
<evidence type="ECO:0000256" key="4">
    <source>
        <dbReference type="ARBA" id="ARBA00044936"/>
    </source>
</evidence>
<sequence>MGDGILSKFKNWIVDDEEDYDEEDYNEGVEEIDSDEEIGSQFSAMTSSQASKIVNLHTTGQMKVVIVEPKKYDEVTAIADHLKQRRAVIVNLEGLLDDAATRKSIFNFMHGAVYVLEGSMQKVSKAIFILAPNNVDIDANMKKELESKALFPWQNK</sequence>
<evidence type="ECO:0000256" key="1">
    <source>
        <dbReference type="ARBA" id="ARBA00022618"/>
    </source>
</evidence>
<comment type="function">
    <text evidence="4 5">Cell division protein that is part of the divisome complex and is recruited early to the Z-ring. Probably stimulates Z-ring formation, perhaps through the cross-linking of FtsZ protofilaments. Its function overlaps with FtsA.</text>
</comment>
<accession>A0A371J0N2</accession>
<proteinExistence type="inferred from homology"/>
<evidence type="ECO:0000256" key="5">
    <source>
        <dbReference type="HAMAP-Rule" id="MF_01197"/>
    </source>
</evidence>
<dbReference type="GO" id="GO:0043093">
    <property type="term" value="P:FtsZ-dependent cytokinesis"/>
    <property type="evidence" value="ECO:0007669"/>
    <property type="project" value="UniProtKB-UniRule"/>
</dbReference>
<comment type="subunit">
    <text evidence="5">Homodimer. Interacts with FtsZ.</text>
</comment>
<dbReference type="HAMAP" id="MF_01197">
    <property type="entry name" value="SepF"/>
    <property type="match status" value="1"/>
</dbReference>
<keyword evidence="3 5" id="KW-0131">Cell cycle</keyword>
<gene>
    <name evidence="5" type="primary">sepF</name>
    <name evidence="6" type="ORF">CHL78_013970</name>
</gene>
<dbReference type="InterPro" id="IPR007561">
    <property type="entry name" value="Cell_div_SepF/SepF-rel"/>
</dbReference>
<comment type="caution">
    <text evidence="6">The sequence shown here is derived from an EMBL/GenBank/DDBJ whole genome shotgun (WGS) entry which is preliminary data.</text>
</comment>
<protein>
    <recommendedName>
        <fullName evidence="5">Cell division protein SepF</fullName>
    </recommendedName>
</protein>
<keyword evidence="1 5" id="KW-0132">Cell division</keyword>
<dbReference type="OrthoDB" id="9815206at2"/>
<dbReference type="InterPro" id="IPR023052">
    <property type="entry name" value="Cell_div_SepF"/>
</dbReference>